<dbReference type="GO" id="GO:0046872">
    <property type="term" value="F:metal ion binding"/>
    <property type="evidence" value="ECO:0007669"/>
    <property type="project" value="InterPro"/>
</dbReference>
<dbReference type="InterPro" id="IPR054350">
    <property type="entry name" value="PurT/PurK_preATP-grasp"/>
</dbReference>
<dbReference type="PANTHER" id="PTHR11609">
    <property type="entry name" value="PURINE BIOSYNTHESIS PROTEIN 6/7, PUR6/7"/>
    <property type="match status" value="1"/>
</dbReference>
<dbReference type="PROSITE" id="PS50975">
    <property type="entry name" value="ATP_GRASP"/>
    <property type="match status" value="1"/>
</dbReference>
<evidence type="ECO:0000256" key="7">
    <source>
        <dbReference type="ARBA" id="ARBA00025704"/>
    </source>
</evidence>
<dbReference type="Proteomes" id="UP000198402">
    <property type="component" value="Unassembled WGS sequence"/>
</dbReference>
<dbReference type="STRING" id="1302250.GCA_001313225_00500"/>
<dbReference type="OrthoDB" id="9804625at2"/>
<reference evidence="10 11" key="1">
    <citation type="submission" date="2015-11" db="EMBL/GenBank/DDBJ databases">
        <title>Draft genome sequences of new species of the genus Lactobacillus isolated from orchardgrass silage.</title>
        <authorList>
            <person name="Tohno M."/>
            <person name="Tanizawa Y."/>
            <person name="Arita M."/>
        </authorList>
    </citation>
    <scope>NUCLEOTIDE SEQUENCE [LARGE SCALE GENOMIC DNA]</scope>
    <source>
        <strain evidence="10 11">IWT126</strain>
    </source>
</reference>
<dbReference type="SUPFAM" id="SSF56059">
    <property type="entry name" value="Glutathione synthetase ATP-binding domain-like"/>
    <property type="match status" value="1"/>
</dbReference>
<evidence type="ECO:0000256" key="5">
    <source>
        <dbReference type="ARBA" id="ARBA00022840"/>
    </source>
</evidence>
<dbReference type="Pfam" id="PF02222">
    <property type="entry name" value="ATP-grasp"/>
    <property type="match status" value="1"/>
</dbReference>
<feature type="domain" description="ATP-grasp" evidence="9">
    <location>
        <begin position="112"/>
        <end position="298"/>
    </location>
</feature>
<dbReference type="GO" id="GO:0005524">
    <property type="term" value="F:ATP binding"/>
    <property type="evidence" value="ECO:0007669"/>
    <property type="project" value="UniProtKB-UniRule"/>
</dbReference>
<keyword evidence="5 8" id="KW-0067">ATP-binding</keyword>
<comment type="cofactor">
    <cofactor evidence="2">
        <name>Mg(2+)</name>
        <dbReference type="ChEBI" id="CHEBI:18420"/>
    </cofactor>
</comment>
<evidence type="ECO:0000313" key="11">
    <source>
        <dbReference type="Proteomes" id="UP000198402"/>
    </source>
</evidence>
<dbReference type="EMBL" id="BCMG01000001">
    <property type="protein sequence ID" value="GAT18092.1"/>
    <property type="molecule type" value="Genomic_DNA"/>
</dbReference>
<dbReference type="Pfam" id="PF22660">
    <property type="entry name" value="RS_preATP-grasp-like"/>
    <property type="match status" value="1"/>
</dbReference>
<comment type="caution">
    <text evidence="10">The sequence shown here is derived from an EMBL/GenBank/DDBJ whole genome shotgun (WGS) entry which is preliminary data.</text>
</comment>
<keyword evidence="6" id="KW-0464">Manganese</keyword>
<accession>A0A1Z5H4M7</accession>
<dbReference type="RefSeq" id="WP_089136125.1">
    <property type="nucleotide sequence ID" value="NZ_BCMG01000001.1"/>
</dbReference>
<dbReference type="InterPro" id="IPR013815">
    <property type="entry name" value="ATP_grasp_subdomain_1"/>
</dbReference>
<dbReference type="GO" id="GO:0006164">
    <property type="term" value="P:purine nucleotide biosynthetic process"/>
    <property type="evidence" value="ECO:0007669"/>
    <property type="project" value="UniProtKB-KW"/>
</dbReference>
<proteinExistence type="predicted"/>
<dbReference type="AlphaFoldDB" id="A0A1Z5H4M7"/>
<comment type="cofactor">
    <cofactor evidence="1">
        <name>Mn(2+)</name>
        <dbReference type="ChEBI" id="CHEBI:29035"/>
    </cofactor>
</comment>
<gene>
    <name evidence="10" type="primary">purK_1</name>
    <name evidence="10" type="ORF">IWT126_00357</name>
</gene>
<comment type="pathway">
    <text evidence="7">Purine metabolism.</text>
</comment>
<dbReference type="PANTHER" id="PTHR11609:SF5">
    <property type="entry name" value="PHOSPHORIBOSYLAMINOIMIDAZOLE CARBOXYLASE"/>
    <property type="match status" value="1"/>
</dbReference>
<keyword evidence="11" id="KW-1185">Reference proteome</keyword>
<dbReference type="Gene3D" id="3.30.1490.20">
    <property type="entry name" value="ATP-grasp fold, A domain"/>
    <property type="match status" value="1"/>
</dbReference>
<sequence length="385" mass="43006">MDNHVLYPGGTIGVIGDSTDGPMIVSAARQAGFKVGAYGPDETSEMLQLADFKIVGELSDHDRLVDFAERCDLVTYDSQHLSPDVLSVIEGSTTLPQGSDFQMMMQDRLLERAFYEQLNVNILPYATIVSLDDVYQSINSIGYPSVLKPIQKDLVHGQEMTIRTQTDIAQAAGLMDWGTYILESTVDYSRELTVTVTRTASGEASLFPPVEIKRQNGQMTWAYLPVSIDPDVQTEMDRICHEIVANVKYVGVFEVDFMLNDNGSLYVKQIIPTFGEAGRIFDRATTVSQFEQHLRAIAGMPLSDIQVVKPTVMAAFTHDQANAIRTQWTLKPNWHFSFYRQGHQDLDSQKLAGHILVQGDDVNKLLEQLEDTEIWSQDSADSENN</sequence>
<dbReference type="SUPFAM" id="SSF52440">
    <property type="entry name" value="PreATP-grasp domain"/>
    <property type="match status" value="1"/>
</dbReference>
<evidence type="ECO:0000256" key="1">
    <source>
        <dbReference type="ARBA" id="ARBA00001936"/>
    </source>
</evidence>
<dbReference type="InterPro" id="IPR003135">
    <property type="entry name" value="ATP-grasp_carboxylate-amine"/>
</dbReference>
<evidence type="ECO:0000256" key="4">
    <source>
        <dbReference type="ARBA" id="ARBA00022755"/>
    </source>
</evidence>
<keyword evidence="3 8" id="KW-0547">Nucleotide-binding</keyword>
<evidence type="ECO:0000256" key="3">
    <source>
        <dbReference type="ARBA" id="ARBA00022741"/>
    </source>
</evidence>
<dbReference type="InterPro" id="IPR011761">
    <property type="entry name" value="ATP-grasp"/>
</dbReference>
<evidence type="ECO:0000256" key="8">
    <source>
        <dbReference type="PROSITE-ProRule" id="PRU00409"/>
    </source>
</evidence>
<name>A0A1Z5H4M7_9LACO</name>
<evidence type="ECO:0000313" key="10">
    <source>
        <dbReference type="EMBL" id="GAT18092.1"/>
    </source>
</evidence>
<dbReference type="InterPro" id="IPR016185">
    <property type="entry name" value="PreATP-grasp_dom_sf"/>
</dbReference>
<evidence type="ECO:0000256" key="2">
    <source>
        <dbReference type="ARBA" id="ARBA00001946"/>
    </source>
</evidence>
<dbReference type="Gene3D" id="3.30.470.20">
    <property type="entry name" value="ATP-grasp fold, B domain"/>
    <property type="match status" value="1"/>
</dbReference>
<organism evidence="10 11">
    <name type="scientific">Secundilactobacillus silagei JCM 19001</name>
    <dbReference type="NCBI Taxonomy" id="1302250"/>
    <lineage>
        <taxon>Bacteria</taxon>
        <taxon>Bacillati</taxon>
        <taxon>Bacillota</taxon>
        <taxon>Bacilli</taxon>
        <taxon>Lactobacillales</taxon>
        <taxon>Lactobacillaceae</taxon>
        <taxon>Secundilactobacillus</taxon>
    </lineage>
</organism>
<evidence type="ECO:0000256" key="6">
    <source>
        <dbReference type="ARBA" id="ARBA00023211"/>
    </source>
</evidence>
<dbReference type="Gene3D" id="3.40.50.20">
    <property type="match status" value="1"/>
</dbReference>
<dbReference type="GO" id="GO:0005829">
    <property type="term" value="C:cytosol"/>
    <property type="evidence" value="ECO:0007669"/>
    <property type="project" value="TreeGrafter"/>
</dbReference>
<keyword evidence="4" id="KW-0658">Purine biosynthesis</keyword>
<protein>
    <submittedName>
        <fullName evidence="10">Phosphoribosylaminoimidazole carboxylase ATPase subunit</fullName>
    </submittedName>
</protein>
<evidence type="ECO:0000259" key="9">
    <source>
        <dbReference type="PROSITE" id="PS50975"/>
    </source>
</evidence>